<keyword evidence="3 7" id="KW-0378">Hydrolase</keyword>
<dbReference type="Gene3D" id="1.10.3210.10">
    <property type="entry name" value="Hypothetical protein af1432"/>
    <property type="match status" value="1"/>
</dbReference>
<dbReference type="RefSeq" id="WP_092755598.1">
    <property type="nucleotide sequence ID" value="NZ_FOCG01000002.1"/>
</dbReference>
<proteinExistence type="inferred from homology"/>
<dbReference type="CDD" id="cd22431">
    <property type="entry name" value="KH-I_RNaseY"/>
    <property type="match status" value="1"/>
</dbReference>
<gene>
    <name evidence="7" type="primary">rny</name>
    <name evidence="11" type="ORF">SAMN05216180_2472</name>
</gene>
<evidence type="ECO:0000313" key="12">
    <source>
        <dbReference type="Proteomes" id="UP000199158"/>
    </source>
</evidence>
<keyword evidence="12" id="KW-1185">Reference proteome</keyword>
<dbReference type="EMBL" id="FOCG01000002">
    <property type="protein sequence ID" value="SEN01419.1"/>
    <property type="molecule type" value="Genomic_DNA"/>
</dbReference>
<dbReference type="InterPro" id="IPR017705">
    <property type="entry name" value="Ribonuclease_Y"/>
</dbReference>
<dbReference type="GO" id="GO:0006402">
    <property type="term" value="P:mRNA catabolic process"/>
    <property type="evidence" value="ECO:0007669"/>
    <property type="project" value="UniProtKB-UniRule"/>
</dbReference>
<dbReference type="STRING" id="474960.SAMN05216180_2472"/>
<keyword evidence="4 7" id="KW-0694">RNA-binding</keyword>
<dbReference type="InterPro" id="IPR004088">
    <property type="entry name" value="KH_dom_type_1"/>
</dbReference>
<dbReference type="PANTHER" id="PTHR12826">
    <property type="entry name" value="RIBONUCLEASE Y"/>
    <property type="match status" value="1"/>
</dbReference>
<dbReference type="AlphaFoldDB" id="A0A1H8D2K9"/>
<dbReference type="EC" id="3.1.-.-" evidence="7 8"/>
<evidence type="ECO:0000256" key="6">
    <source>
        <dbReference type="ARBA" id="ARBA00073072"/>
    </source>
</evidence>
<dbReference type="PROSITE" id="PS50084">
    <property type="entry name" value="KH_TYPE_1"/>
    <property type="match status" value="1"/>
</dbReference>
<dbReference type="PANTHER" id="PTHR12826:SF15">
    <property type="entry name" value="RIBONUCLEASE Y"/>
    <property type="match status" value="1"/>
</dbReference>
<evidence type="ECO:0000256" key="7">
    <source>
        <dbReference type="HAMAP-Rule" id="MF_00335"/>
    </source>
</evidence>
<comment type="subcellular location">
    <subcellularLocation>
        <location evidence="7">Cell membrane</location>
        <topology evidence="7">Single-pass membrane protein</topology>
    </subcellularLocation>
</comment>
<dbReference type="SMART" id="SM00322">
    <property type="entry name" value="KH"/>
    <property type="match status" value="1"/>
</dbReference>
<dbReference type="InterPro" id="IPR004087">
    <property type="entry name" value="KH_dom"/>
</dbReference>
<dbReference type="GO" id="GO:0003723">
    <property type="term" value="F:RNA binding"/>
    <property type="evidence" value="ECO:0007669"/>
    <property type="project" value="UniProtKB-UniRule"/>
</dbReference>
<dbReference type="GO" id="GO:0004521">
    <property type="term" value="F:RNA endonuclease activity"/>
    <property type="evidence" value="ECO:0007669"/>
    <property type="project" value="UniProtKB-UniRule"/>
</dbReference>
<evidence type="ECO:0000256" key="1">
    <source>
        <dbReference type="ARBA" id="ARBA00022722"/>
    </source>
</evidence>
<dbReference type="GO" id="GO:0016787">
    <property type="term" value="F:hydrolase activity"/>
    <property type="evidence" value="ECO:0007669"/>
    <property type="project" value="UniProtKB-KW"/>
</dbReference>
<dbReference type="Gene3D" id="3.30.1370.10">
    <property type="entry name" value="K Homology domain, type 1"/>
    <property type="match status" value="1"/>
</dbReference>
<dbReference type="SMART" id="SM00471">
    <property type="entry name" value="HDc"/>
    <property type="match status" value="1"/>
</dbReference>
<dbReference type="GO" id="GO:0005886">
    <property type="term" value="C:plasma membrane"/>
    <property type="evidence" value="ECO:0007669"/>
    <property type="project" value="UniProtKB-SubCell"/>
</dbReference>
<feature type="domain" description="HD" evidence="10">
    <location>
        <begin position="336"/>
        <end position="429"/>
    </location>
</feature>
<comment type="function">
    <text evidence="7">Endoribonuclease that initiates mRNA decay.</text>
</comment>
<dbReference type="FunFam" id="1.10.3210.10:FF:000003">
    <property type="entry name" value="Ribonuclease Y"/>
    <property type="match status" value="1"/>
</dbReference>
<feature type="coiled-coil region" evidence="9">
    <location>
        <begin position="33"/>
        <end position="136"/>
    </location>
</feature>
<evidence type="ECO:0000259" key="10">
    <source>
        <dbReference type="PROSITE" id="PS51831"/>
    </source>
</evidence>
<keyword evidence="2 7" id="KW-0255">Endonuclease</keyword>
<sequence>MGTVSVLIYVITAVVALLVGAVVAFFLGIAYRRKVAEAELGSAEEEAKRILSDAIKAAESKKKEALVEAKDEIYKMRQEAEKDVKERRSEVQRQERRLVQKEESLDRKIENQEKKEEVLQAKIKDADEKLLEAEEVKKRQFEMLERISGLTTEQAKEYLLSNLENDLVHEKALKISQYEAQLKDEADTKARELITMAIQRCAADHVAEATVSVVPLPNDEMKGRIIGREGRNIRTLETLTGVDLIIDDTPEAITLSSYDPVRREVARIALERLIQDGRIHPARIEEMVEKAQREVDVKIKQDGERAVMDTGVHAMHPELIKLLGRMRYRTSYGQNVLDHSIEVSHLAGMMAAELGADVNQAKRAGLIHDIGKALTHEIEGSHVDIGVDVAKKYKENDIIINAIHAHHGDVEPKTIVACLVQAADAISAARPGARRENLENYIKRLERLEEIATSFEGVDKCFAIQAGREIRIIVKPDVISDDQMTLVARDIVKKIEAELDYPGQIKVHVVRESRAIEYAK</sequence>
<feature type="transmembrane region" description="Helical" evidence="7">
    <location>
        <begin position="6"/>
        <end position="31"/>
    </location>
</feature>
<name>A0A1H8D2K9_9FIRM</name>
<dbReference type="SUPFAM" id="SSF54791">
    <property type="entry name" value="Eukaryotic type KH-domain (KH-domain type I)"/>
    <property type="match status" value="1"/>
</dbReference>
<dbReference type="HAMAP" id="MF_00335">
    <property type="entry name" value="RNase_Y"/>
    <property type="match status" value="1"/>
</dbReference>
<evidence type="ECO:0000256" key="2">
    <source>
        <dbReference type="ARBA" id="ARBA00022759"/>
    </source>
</evidence>
<dbReference type="Pfam" id="PF01966">
    <property type="entry name" value="HD"/>
    <property type="match status" value="1"/>
</dbReference>
<keyword evidence="1 7" id="KW-0540">Nuclease</keyword>
<dbReference type="OrthoDB" id="9803205at2"/>
<dbReference type="Proteomes" id="UP000199158">
    <property type="component" value="Unassembled WGS sequence"/>
</dbReference>
<dbReference type="InterPro" id="IPR022711">
    <property type="entry name" value="RNase_Y_N"/>
</dbReference>
<keyword evidence="7" id="KW-1003">Cell membrane</keyword>
<keyword evidence="7" id="KW-0472">Membrane</keyword>
<evidence type="ECO:0000256" key="3">
    <source>
        <dbReference type="ARBA" id="ARBA00022801"/>
    </source>
</evidence>
<dbReference type="FunFam" id="3.30.1370.10:FF:000006">
    <property type="entry name" value="Ribonuclease Y"/>
    <property type="match status" value="1"/>
</dbReference>
<keyword evidence="7" id="KW-1133">Transmembrane helix</keyword>
<evidence type="ECO:0000256" key="5">
    <source>
        <dbReference type="ARBA" id="ARBA00061537"/>
    </source>
</evidence>
<dbReference type="InterPro" id="IPR006674">
    <property type="entry name" value="HD_domain"/>
</dbReference>
<dbReference type="CDD" id="cd00077">
    <property type="entry name" value="HDc"/>
    <property type="match status" value="1"/>
</dbReference>
<dbReference type="InterPro" id="IPR036612">
    <property type="entry name" value="KH_dom_type_1_sf"/>
</dbReference>
<organism evidence="11 12">
    <name type="scientific">Hydrogenoanaerobacterium saccharovorans</name>
    <dbReference type="NCBI Taxonomy" id="474960"/>
    <lineage>
        <taxon>Bacteria</taxon>
        <taxon>Bacillati</taxon>
        <taxon>Bacillota</taxon>
        <taxon>Clostridia</taxon>
        <taxon>Eubacteriales</taxon>
        <taxon>Oscillospiraceae</taxon>
        <taxon>Hydrogenoanaerobacterium</taxon>
    </lineage>
</organism>
<keyword evidence="9" id="KW-0175">Coiled coil</keyword>
<evidence type="ECO:0000313" key="11">
    <source>
        <dbReference type="EMBL" id="SEN01419.1"/>
    </source>
</evidence>
<accession>A0A1H8D2K9</accession>
<evidence type="ECO:0000256" key="9">
    <source>
        <dbReference type="SAM" id="Coils"/>
    </source>
</evidence>
<dbReference type="InterPro" id="IPR003607">
    <property type="entry name" value="HD/PDEase_dom"/>
</dbReference>
<dbReference type="NCBIfam" id="TIGR03319">
    <property type="entry name" value="RNase_Y"/>
    <property type="match status" value="1"/>
</dbReference>
<protein>
    <recommendedName>
        <fullName evidence="6 7">Ribonuclease Y</fullName>
        <shortName evidence="7">RNase Y</shortName>
        <ecNumber evidence="7 8">3.1.-.-</ecNumber>
    </recommendedName>
</protein>
<comment type="similarity">
    <text evidence="5 7">Belongs to the RNase Y family.</text>
</comment>
<evidence type="ECO:0000256" key="4">
    <source>
        <dbReference type="ARBA" id="ARBA00022884"/>
    </source>
</evidence>
<dbReference type="Pfam" id="PF00013">
    <property type="entry name" value="KH_1"/>
    <property type="match status" value="1"/>
</dbReference>
<reference evidence="11 12" key="1">
    <citation type="submission" date="2016-10" db="EMBL/GenBank/DDBJ databases">
        <authorList>
            <person name="de Groot N.N."/>
        </authorList>
    </citation>
    <scope>NUCLEOTIDE SEQUENCE [LARGE SCALE GENOMIC DNA]</scope>
    <source>
        <strain evidence="11 12">CGMCC 1.5070</strain>
    </source>
</reference>
<dbReference type="Pfam" id="PF12072">
    <property type="entry name" value="RNase_Y_N"/>
    <property type="match status" value="1"/>
</dbReference>
<dbReference type="PROSITE" id="PS51831">
    <property type="entry name" value="HD"/>
    <property type="match status" value="1"/>
</dbReference>
<keyword evidence="7" id="KW-0812">Transmembrane</keyword>
<evidence type="ECO:0000256" key="8">
    <source>
        <dbReference type="NCBIfam" id="TIGR03319"/>
    </source>
</evidence>
<dbReference type="SUPFAM" id="SSF109604">
    <property type="entry name" value="HD-domain/PDEase-like"/>
    <property type="match status" value="1"/>
</dbReference>
<dbReference type="NCBIfam" id="TIGR00277">
    <property type="entry name" value="HDIG"/>
    <property type="match status" value="1"/>
</dbReference>
<dbReference type="InterPro" id="IPR006675">
    <property type="entry name" value="HDIG_dom"/>
</dbReference>